<proteinExistence type="predicted"/>
<evidence type="ECO:0000313" key="5">
    <source>
        <dbReference type="EMBL" id="GAU39395.1"/>
    </source>
</evidence>
<reference evidence="6" key="1">
    <citation type="journal article" date="2017" name="Front. Plant Sci.">
        <title>Climate Clever Clovers: New Paradigm to Reduce the Environmental Footprint of Ruminants by Breeding Low Methanogenic Forages Utilizing Haplotype Variation.</title>
        <authorList>
            <person name="Kaur P."/>
            <person name="Appels R."/>
            <person name="Bayer P.E."/>
            <person name="Keeble-Gagnere G."/>
            <person name="Wang J."/>
            <person name="Hirakawa H."/>
            <person name="Shirasawa K."/>
            <person name="Vercoe P."/>
            <person name="Stefanova K."/>
            <person name="Durmic Z."/>
            <person name="Nichols P."/>
            <person name="Revell C."/>
            <person name="Isobe S.N."/>
            <person name="Edwards D."/>
            <person name="Erskine W."/>
        </authorList>
    </citation>
    <scope>NUCLEOTIDE SEQUENCE [LARGE SCALE GENOMIC DNA]</scope>
    <source>
        <strain evidence="6">cv. Daliak</strain>
    </source>
</reference>
<dbReference type="InterPro" id="IPR053057">
    <property type="entry name" value="XLG_GTP-binding"/>
</dbReference>
<dbReference type="AlphaFoldDB" id="A0A2Z6NU31"/>
<feature type="compositionally biased region" description="Low complexity" evidence="4">
    <location>
        <begin position="72"/>
        <end position="101"/>
    </location>
</feature>
<keyword evidence="1" id="KW-0479">Metal-binding</keyword>
<dbReference type="SUPFAM" id="SSF57903">
    <property type="entry name" value="FYVE/PHD zinc finger"/>
    <property type="match status" value="1"/>
</dbReference>
<dbReference type="EMBL" id="DF973759">
    <property type="protein sequence ID" value="GAU39395.1"/>
    <property type="molecule type" value="Genomic_DNA"/>
</dbReference>
<evidence type="ECO:0000256" key="2">
    <source>
        <dbReference type="ARBA" id="ARBA00022771"/>
    </source>
</evidence>
<keyword evidence="2" id="KW-0863">Zinc-finger</keyword>
<accession>A0A2Z6NU31</accession>
<dbReference type="OrthoDB" id="5817230at2759"/>
<name>A0A2Z6NU31_TRISU</name>
<evidence type="ECO:0000256" key="4">
    <source>
        <dbReference type="SAM" id="MobiDB-lite"/>
    </source>
</evidence>
<dbReference type="Proteomes" id="UP000242715">
    <property type="component" value="Unassembled WGS sequence"/>
</dbReference>
<feature type="region of interest" description="Disordered" evidence="4">
    <location>
        <begin position="68"/>
        <end position="184"/>
    </location>
</feature>
<dbReference type="InterPro" id="IPR011011">
    <property type="entry name" value="Znf_FYVE_PHD"/>
</dbReference>
<keyword evidence="3" id="KW-0862">Zinc</keyword>
<evidence type="ECO:0008006" key="7">
    <source>
        <dbReference type="Google" id="ProtNLM"/>
    </source>
</evidence>
<organism evidence="5 6">
    <name type="scientific">Trifolium subterraneum</name>
    <name type="common">Subterranean clover</name>
    <dbReference type="NCBI Taxonomy" id="3900"/>
    <lineage>
        <taxon>Eukaryota</taxon>
        <taxon>Viridiplantae</taxon>
        <taxon>Streptophyta</taxon>
        <taxon>Embryophyta</taxon>
        <taxon>Tracheophyta</taxon>
        <taxon>Spermatophyta</taxon>
        <taxon>Magnoliopsida</taxon>
        <taxon>eudicotyledons</taxon>
        <taxon>Gunneridae</taxon>
        <taxon>Pentapetalae</taxon>
        <taxon>rosids</taxon>
        <taxon>fabids</taxon>
        <taxon>Fabales</taxon>
        <taxon>Fabaceae</taxon>
        <taxon>Papilionoideae</taxon>
        <taxon>50 kb inversion clade</taxon>
        <taxon>NPAAA clade</taxon>
        <taxon>Hologalegina</taxon>
        <taxon>IRL clade</taxon>
        <taxon>Trifolieae</taxon>
        <taxon>Trifolium</taxon>
    </lineage>
</organism>
<dbReference type="GO" id="GO:0008270">
    <property type="term" value="F:zinc ion binding"/>
    <property type="evidence" value="ECO:0007669"/>
    <property type="project" value="UniProtKB-KW"/>
</dbReference>
<evidence type="ECO:0000313" key="6">
    <source>
        <dbReference type="Proteomes" id="UP000242715"/>
    </source>
</evidence>
<keyword evidence="6" id="KW-1185">Reference proteome</keyword>
<feature type="compositionally biased region" description="Low complexity" evidence="4">
    <location>
        <begin position="115"/>
        <end position="129"/>
    </location>
</feature>
<evidence type="ECO:0000256" key="3">
    <source>
        <dbReference type="ARBA" id="ARBA00022833"/>
    </source>
</evidence>
<dbReference type="PANTHER" id="PTHR36486">
    <property type="entry name" value="OS01G0977800 PROTEIN"/>
    <property type="match status" value="1"/>
</dbReference>
<evidence type="ECO:0000256" key="1">
    <source>
        <dbReference type="ARBA" id="ARBA00022723"/>
    </source>
</evidence>
<gene>
    <name evidence="5" type="ORF">TSUD_295500</name>
</gene>
<protein>
    <recommendedName>
        <fullName evidence="7">Extra-large guanine nucleotide-binding protein 3</fullName>
    </recommendedName>
</protein>
<sequence length="466" mass="51046">MASESTDEDNNNNKTWEHILRRMLPAGAPLPDEEHLDYSIAVEYEGPPVPYDVPRVDPLEIGASATPIRTASISSDHSSSSIPVAMPRSSSVSRSQSQFDSRSGEVDRFDYSGEVAAVDDGGSSVSVSSPPVPSSAPIPSSSVDGKRPTTVTFNEPRDFDSDGGDSYLSPRSVATEPVGSPVSTAVRQGKRGVCSRCGNKNRLKEKEACLVCDARYCSNCVLKAMGSMPEGRKCVSCIGQPIDESKRSSLGKCSRMLSRVCSPLEINQIMRAEKECAANQLRPEQLVVNGRQLRQEELAEILGCSVPPQKLKPGRYWYDKDSGLWGKEGEKPDKIISSKLNIGGKLQPEASNGNTRVYMNGREITKIELRMLKLANVQCPRDTHFWVYDDGSYEEEGQNNIKGNIWGKASTRFICSLFSLPVPSTNPPGVRDNPTNYSTRHVYAPFILPAHLIVACINAFRLSFFC</sequence>
<feature type="compositionally biased region" description="Basic and acidic residues" evidence="4">
    <location>
        <begin position="102"/>
        <end position="111"/>
    </location>
</feature>
<dbReference type="PANTHER" id="PTHR36486:SF4">
    <property type="entry name" value="PH DOMAIN-CONTAINING PROTEIN"/>
    <property type="match status" value="1"/>
</dbReference>